<dbReference type="PROSITE" id="PS50156">
    <property type="entry name" value="SSD"/>
    <property type="match status" value="2"/>
</dbReference>
<dbReference type="Pfam" id="PF03176">
    <property type="entry name" value="MMPL"/>
    <property type="match status" value="2"/>
</dbReference>
<evidence type="ECO:0000259" key="7">
    <source>
        <dbReference type="PROSITE" id="PS50156"/>
    </source>
</evidence>
<dbReference type="Gene3D" id="1.20.1640.10">
    <property type="entry name" value="Multidrug efflux transporter AcrB transmembrane domain"/>
    <property type="match status" value="2"/>
</dbReference>
<evidence type="ECO:0000256" key="5">
    <source>
        <dbReference type="ARBA" id="ARBA00023136"/>
    </source>
</evidence>
<feature type="domain" description="SSD" evidence="7">
    <location>
        <begin position="279"/>
        <end position="416"/>
    </location>
</feature>
<dbReference type="OrthoDB" id="42357at2157"/>
<keyword evidence="4 6" id="KW-1133">Transmembrane helix</keyword>
<organism evidence="8 9">
    <name type="scientific">Halovenus aranensis</name>
    <dbReference type="NCBI Taxonomy" id="890420"/>
    <lineage>
        <taxon>Archaea</taxon>
        <taxon>Methanobacteriati</taxon>
        <taxon>Methanobacteriota</taxon>
        <taxon>Stenosarchaea group</taxon>
        <taxon>Halobacteria</taxon>
        <taxon>Halobacteriales</taxon>
        <taxon>Haloarculaceae</taxon>
        <taxon>Halovenus</taxon>
    </lineage>
</organism>
<feature type="transmembrane region" description="Helical" evidence="6">
    <location>
        <begin position="357"/>
        <end position="379"/>
    </location>
</feature>
<feature type="transmembrane region" description="Helical" evidence="6">
    <location>
        <begin position="795"/>
        <end position="814"/>
    </location>
</feature>
<accession>A0A1G8TN01</accession>
<dbReference type="SUPFAM" id="SSF82866">
    <property type="entry name" value="Multidrug efflux transporter AcrB transmembrane domain"/>
    <property type="match status" value="2"/>
</dbReference>
<reference evidence="8 9" key="1">
    <citation type="submission" date="2016-10" db="EMBL/GenBank/DDBJ databases">
        <authorList>
            <person name="de Groot N.N."/>
        </authorList>
    </citation>
    <scope>NUCLEOTIDE SEQUENCE [LARGE SCALE GENOMIC DNA]</scope>
    <source>
        <strain evidence="8 9">IBRC-M10015</strain>
    </source>
</reference>
<dbReference type="AlphaFoldDB" id="A0A1G8TN01"/>
<keyword evidence="2" id="KW-1003">Cell membrane</keyword>
<keyword evidence="9" id="KW-1185">Reference proteome</keyword>
<dbReference type="STRING" id="890420.SAMN05216226_103160"/>
<dbReference type="InterPro" id="IPR050545">
    <property type="entry name" value="Mycobact_MmpL"/>
</dbReference>
<dbReference type="RefSeq" id="WP_092699779.1">
    <property type="nucleotide sequence ID" value="NZ_FNFC01000003.1"/>
</dbReference>
<keyword evidence="3 6" id="KW-0812">Transmembrane</keyword>
<keyword evidence="5 6" id="KW-0472">Membrane</keyword>
<dbReference type="PANTHER" id="PTHR33406">
    <property type="entry name" value="MEMBRANE PROTEIN MJ1562-RELATED"/>
    <property type="match status" value="1"/>
</dbReference>
<feature type="transmembrane region" description="Helical" evidence="6">
    <location>
        <begin position="686"/>
        <end position="712"/>
    </location>
</feature>
<evidence type="ECO:0000256" key="3">
    <source>
        <dbReference type="ARBA" id="ARBA00022692"/>
    </source>
</evidence>
<evidence type="ECO:0000256" key="6">
    <source>
        <dbReference type="SAM" id="Phobius"/>
    </source>
</evidence>
<feature type="transmembrane region" description="Helical" evidence="6">
    <location>
        <begin position="826"/>
        <end position="846"/>
    </location>
</feature>
<feature type="transmembrane region" description="Helical" evidence="6">
    <location>
        <begin position="305"/>
        <end position="323"/>
    </location>
</feature>
<evidence type="ECO:0000256" key="2">
    <source>
        <dbReference type="ARBA" id="ARBA00022475"/>
    </source>
</evidence>
<comment type="subcellular location">
    <subcellularLocation>
        <location evidence="1">Cell membrane</location>
        <topology evidence="1">Multi-pass membrane protein</topology>
    </subcellularLocation>
</comment>
<feature type="transmembrane region" description="Helical" evidence="6">
    <location>
        <begin position="278"/>
        <end position="299"/>
    </location>
</feature>
<dbReference type="Proteomes" id="UP000198856">
    <property type="component" value="Unassembled WGS sequence"/>
</dbReference>
<gene>
    <name evidence="8" type="ORF">SAMN05216226_103160</name>
</gene>
<dbReference type="InterPro" id="IPR004869">
    <property type="entry name" value="MMPL_dom"/>
</dbReference>
<dbReference type="GO" id="GO:0005886">
    <property type="term" value="C:plasma membrane"/>
    <property type="evidence" value="ECO:0007669"/>
    <property type="project" value="UniProtKB-SubCell"/>
</dbReference>
<protein>
    <submittedName>
        <fullName evidence="8">Predicted exporter protein, RND superfamily</fullName>
    </submittedName>
</protein>
<dbReference type="EMBL" id="FNFC01000003">
    <property type="protein sequence ID" value="SDJ42919.1"/>
    <property type="molecule type" value="Genomic_DNA"/>
</dbReference>
<evidence type="ECO:0000313" key="9">
    <source>
        <dbReference type="Proteomes" id="UP000198856"/>
    </source>
</evidence>
<evidence type="ECO:0000256" key="4">
    <source>
        <dbReference type="ARBA" id="ARBA00022989"/>
    </source>
</evidence>
<evidence type="ECO:0000256" key="1">
    <source>
        <dbReference type="ARBA" id="ARBA00004651"/>
    </source>
</evidence>
<proteinExistence type="predicted"/>
<sequence>MNGGYSHRYAEWVATHSRLVILAVVLVTALIGAGAGMGDPGDAGVGEFEVDSEEFDAADFIDSNYATDNTVAAQLVVRDEDGDVLTQESLLAGLRLQEALQNDPAVESTLAARGIVGIENVVGTAAVALDNQAPPTEQPPLDAQREALDALSESEFEALLARVLDPEGAQQILGDADPYALLPQGYEPGSTTAEARLTFISQVDDSGENAEPLAAYDAQVAIDGLADDYFDDAFVFGQGVSDEASSNATGDSFAIITPFALVLILFVLGVSYRDVTDIVLAVLGIAVVLVWLQGLMGWLAVPMNVILISVPFLLIGLSIDYAVHVVMRYREARQGTLEVDTDLPADSVGAIRGAMGLGLGSVVLALAAATFSTGVGFLSNVVSPLPAIQDFAILSSGGIFATFVAFGAFLPALKIEVDGLLEGRFGRSRDKPAFGTGRGIVNSALGRVSAVSTRAPLVVLAVALLLTTGGAVGATSIDTEFNQADFLPQDAPDWAEYLPGPFEPGSYTISDEFDYLSENFQLRGEGGQSTVLIRGDVTSPAMLTAADEATRAVTADSAVQRRPDGVGAVEGPHTVIREVAAENATFAATVRQYDTDGDMLPDETVEVVYRALFAADEGAAADVLSRDGDDITSARLLLSVRSSESTQRIAEDTRTFATAVESNAGGVSLSAVATGPPVTEAVLQDALLATLVEAFAVTLVVILGFLTVLFWVRYRSPTQGIVVVVPVVIALAWLLGAMALLDIPFNSETAVITSLAIGLGVDYSIHAGERFVAEREQRETIEEALQATATGTGGALLASAATTASGFGVLALSLSPPLRRFGTVTAGAIIFAFVAVVTVLPALFVLRERLVDRLGG</sequence>
<feature type="domain" description="SSD" evidence="7">
    <location>
        <begin position="720"/>
        <end position="846"/>
    </location>
</feature>
<dbReference type="InterPro" id="IPR000731">
    <property type="entry name" value="SSD"/>
</dbReference>
<feature type="transmembrane region" description="Helical" evidence="6">
    <location>
        <begin position="391"/>
        <end position="413"/>
    </location>
</feature>
<evidence type="ECO:0000313" key="8">
    <source>
        <dbReference type="EMBL" id="SDJ42919.1"/>
    </source>
</evidence>
<feature type="transmembrane region" description="Helical" evidence="6">
    <location>
        <begin position="721"/>
        <end position="741"/>
    </location>
</feature>
<dbReference type="PANTHER" id="PTHR33406:SF13">
    <property type="entry name" value="MEMBRANE PROTEIN YDFJ"/>
    <property type="match status" value="1"/>
</dbReference>
<feature type="transmembrane region" description="Helical" evidence="6">
    <location>
        <begin position="253"/>
        <end position="271"/>
    </location>
</feature>
<feature type="transmembrane region" description="Helical" evidence="6">
    <location>
        <begin position="457"/>
        <end position="477"/>
    </location>
</feature>
<name>A0A1G8TN01_9EURY</name>